<sequence length="331" mass="35703">MISESLGSPSSPRSGSVYDGVALAKGALMLRGPPPLRTLDDVRLQVAHEVALRAITKSQILDGVRVGVSLTLSKSEDEMFLNQVADVIAHQLALGDYLFAVATTGHSSSGKPNPLVICGSSDEFVQRAILLTSSKFIGRVKGGAYQEGRWSGLIEDIGVSTYDDDALWDVVRKSSRAPIDPTLPPPGSRGIDQILSDARAQLQRITPQQAYDELREPQVGAPTFLVDIRPAAQREQGGIHGSLIIERNVLEWRFDPRSAARLPIVDRYDLRVIVFCQEGYTSSLAAYSLQQLGLLNATDIIGGYEAWKAAGLPVDGKGKTRSLLSLEGSIV</sequence>
<keyword evidence="3" id="KW-1185">Reference proteome</keyword>
<dbReference type="Proteomes" id="UP001063166">
    <property type="component" value="Unassembled WGS sequence"/>
</dbReference>
<dbReference type="OrthoDB" id="566238at2759"/>
<dbReference type="SUPFAM" id="SSF52821">
    <property type="entry name" value="Rhodanese/Cell cycle control phosphatase"/>
    <property type="match status" value="1"/>
</dbReference>
<dbReference type="InterPro" id="IPR001763">
    <property type="entry name" value="Rhodanese-like_dom"/>
</dbReference>
<evidence type="ECO:0000259" key="1">
    <source>
        <dbReference type="PROSITE" id="PS50206"/>
    </source>
</evidence>
<comment type="caution">
    <text evidence="2">The sequence shown here is derived from an EMBL/GenBank/DDBJ whole genome shotgun (WGS) entry which is preliminary data.</text>
</comment>
<evidence type="ECO:0000313" key="2">
    <source>
        <dbReference type="EMBL" id="GLB44285.1"/>
    </source>
</evidence>
<accession>A0A9P3PYE1</accession>
<dbReference type="AlphaFoldDB" id="A0A9P3PYE1"/>
<dbReference type="InterPro" id="IPR036873">
    <property type="entry name" value="Rhodanese-like_dom_sf"/>
</dbReference>
<gene>
    <name evidence="2" type="ORF">LshimejAT787_1602150</name>
</gene>
<evidence type="ECO:0000313" key="3">
    <source>
        <dbReference type="Proteomes" id="UP001063166"/>
    </source>
</evidence>
<proteinExistence type="predicted"/>
<reference evidence="2" key="1">
    <citation type="submission" date="2022-07" db="EMBL/GenBank/DDBJ databases">
        <title>The genome of Lyophyllum shimeji provides insight into the initial evolution of ectomycorrhizal fungal genome.</title>
        <authorList>
            <person name="Kobayashi Y."/>
            <person name="Shibata T."/>
            <person name="Hirakawa H."/>
            <person name="Shigenobu S."/>
            <person name="Nishiyama T."/>
            <person name="Yamada A."/>
            <person name="Hasebe M."/>
            <person name="Kawaguchi M."/>
        </authorList>
    </citation>
    <scope>NUCLEOTIDE SEQUENCE</scope>
    <source>
        <strain evidence="2">AT787</strain>
    </source>
</reference>
<protein>
    <submittedName>
        <fullName evidence="2">Rhodanese Homology domain containing protein</fullName>
    </submittedName>
</protein>
<feature type="domain" description="Rhodanese" evidence="1">
    <location>
        <begin position="219"/>
        <end position="316"/>
    </location>
</feature>
<dbReference type="PROSITE" id="PS50206">
    <property type="entry name" value="RHODANESE_3"/>
    <property type="match status" value="1"/>
</dbReference>
<name>A0A9P3PYE1_LYOSH</name>
<organism evidence="2 3">
    <name type="scientific">Lyophyllum shimeji</name>
    <name type="common">Hon-shimeji</name>
    <name type="synonym">Tricholoma shimeji</name>
    <dbReference type="NCBI Taxonomy" id="47721"/>
    <lineage>
        <taxon>Eukaryota</taxon>
        <taxon>Fungi</taxon>
        <taxon>Dikarya</taxon>
        <taxon>Basidiomycota</taxon>
        <taxon>Agaricomycotina</taxon>
        <taxon>Agaricomycetes</taxon>
        <taxon>Agaricomycetidae</taxon>
        <taxon>Agaricales</taxon>
        <taxon>Tricholomatineae</taxon>
        <taxon>Lyophyllaceae</taxon>
        <taxon>Lyophyllum</taxon>
    </lineage>
</organism>
<dbReference type="Gene3D" id="3.40.250.10">
    <property type="entry name" value="Rhodanese-like domain"/>
    <property type="match status" value="1"/>
</dbReference>
<dbReference type="SMART" id="SM00450">
    <property type="entry name" value="RHOD"/>
    <property type="match status" value="1"/>
</dbReference>
<dbReference type="Pfam" id="PF00581">
    <property type="entry name" value="Rhodanese"/>
    <property type="match status" value="1"/>
</dbReference>
<dbReference type="EMBL" id="BRPK01000016">
    <property type="protein sequence ID" value="GLB44285.1"/>
    <property type="molecule type" value="Genomic_DNA"/>
</dbReference>